<proteinExistence type="predicted"/>
<dbReference type="EMBL" id="JAUEIE010000005">
    <property type="protein sequence ID" value="MDN0022754.1"/>
    <property type="molecule type" value="Genomic_DNA"/>
</dbReference>
<feature type="signal peptide" evidence="1">
    <location>
        <begin position="1"/>
        <end position="17"/>
    </location>
</feature>
<reference evidence="2" key="1">
    <citation type="submission" date="2023-06" db="EMBL/GenBank/DDBJ databases">
        <authorList>
            <person name="Zeman M."/>
            <person name="Kubasova T."/>
            <person name="Jahodarova E."/>
            <person name="Nykrynova M."/>
            <person name="Rychlik I."/>
        </authorList>
    </citation>
    <scope>NUCLEOTIDE SEQUENCE</scope>
    <source>
        <strain evidence="2">ET37</strain>
    </source>
</reference>
<accession>A0ABT7WXS4</accession>
<sequence length="170" mass="19513">MKRIFVCICLIMSLVVAKGQEKYAGCVIEQTTPGANNMVWENDSIKFTFSPTDLFWSIKIENKTKANVECDWDKTLFIRNKKSSGIVFDNTIRMQKDAPKGTSIIASGTEISKSIFPLENWWETGAYPVFKKKSIKKEGNMIIRLIFPIKYGDSIREYEFSFMVSVPQKK</sequence>
<name>A0ABT7WXS4_9BACT</name>
<evidence type="ECO:0000313" key="3">
    <source>
        <dbReference type="Proteomes" id="UP001167831"/>
    </source>
</evidence>
<comment type="caution">
    <text evidence="2">The sequence shown here is derived from an EMBL/GenBank/DDBJ whole genome shotgun (WGS) entry which is preliminary data.</text>
</comment>
<protein>
    <submittedName>
        <fullName evidence="2">Uncharacterized protein</fullName>
    </submittedName>
</protein>
<dbReference type="Proteomes" id="UP001167831">
    <property type="component" value="Unassembled WGS sequence"/>
</dbReference>
<feature type="chain" id="PRO_5045172749" evidence="1">
    <location>
        <begin position="18"/>
        <end position="170"/>
    </location>
</feature>
<keyword evidence="3" id="KW-1185">Reference proteome</keyword>
<reference evidence="2" key="2">
    <citation type="submission" date="2024-05" db="EMBL/GenBank/DDBJ databases">
        <title>Identification and characterization of horizontal gene transfer across gut microbiota members of farm animals based on homology search.</title>
        <authorList>
            <person name="Schwarzerova J."/>
            <person name="Nykrynova M."/>
            <person name="Jureckova K."/>
            <person name="Cejkova D."/>
            <person name="Rychlik I."/>
        </authorList>
    </citation>
    <scope>NUCLEOTIDE SEQUENCE</scope>
    <source>
        <strain evidence="2">ET37</strain>
    </source>
</reference>
<organism evidence="2 3">
    <name type="scientific">Leyella lascolaii</name>
    <dbReference type="NCBI Taxonomy" id="1776379"/>
    <lineage>
        <taxon>Bacteria</taxon>
        <taxon>Pseudomonadati</taxon>
        <taxon>Bacteroidota</taxon>
        <taxon>Bacteroidia</taxon>
        <taxon>Bacteroidales</taxon>
        <taxon>Prevotellaceae</taxon>
        <taxon>Leyella</taxon>
    </lineage>
</organism>
<dbReference type="RefSeq" id="WP_289825263.1">
    <property type="nucleotide sequence ID" value="NZ_JAUEIE010000005.1"/>
</dbReference>
<keyword evidence="1" id="KW-0732">Signal</keyword>
<gene>
    <name evidence="2" type="ORF">QVN81_06905</name>
</gene>
<evidence type="ECO:0000313" key="2">
    <source>
        <dbReference type="EMBL" id="MDN0022754.1"/>
    </source>
</evidence>
<evidence type="ECO:0000256" key="1">
    <source>
        <dbReference type="SAM" id="SignalP"/>
    </source>
</evidence>